<proteinExistence type="predicted"/>
<dbReference type="EMBL" id="NAFI01000172">
    <property type="protein sequence ID" value="OSJ10350.1"/>
    <property type="molecule type" value="Genomic_DNA"/>
</dbReference>
<feature type="domain" description="Heparinase II/III-like C-terminal" evidence="2">
    <location>
        <begin position="311"/>
        <end position="560"/>
    </location>
</feature>
<dbReference type="Proteomes" id="UP000193553">
    <property type="component" value="Unassembled WGS sequence"/>
</dbReference>
<evidence type="ECO:0000256" key="1">
    <source>
        <dbReference type="ARBA" id="ARBA00004196"/>
    </source>
</evidence>
<organism evidence="3 4">
    <name type="scientific">Bradyrhizobium canariense</name>
    <dbReference type="NCBI Taxonomy" id="255045"/>
    <lineage>
        <taxon>Bacteria</taxon>
        <taxon>Pseudomonadati</taxon>
        <taxon>Pseudomonadota</taxon>
        <taxon>Alphaproteobacteria</taxon>
        <taxon>Hyphomicrobiales</taxon>
        <taxon>Nitrobacteraceae</taxon>
        <taxon>Bradyrhizobium</taxon>
    </lineage>
</organism>
<gene>
    <name evidence="3" type="ORF">BSZ18_16830</name>
</gene>
<protein>
    <submittedName>
        <fullName evidence="3">Heparinase</fullName>
    </submittedName>
</protein>
<dbReference type="Pfam" id="PF07940">
    <property type="entry name" value="Hepar_II_III_C"/>
    <property type="match status" value="1"/>
</dbReference>
<dbReference type="GO" id="GO:0030313">
    <property type="term" value="C:cell envelope"/>
    <property type="evidence" value="ECO:0007669"/>
    <property type="project" value="UniProtKB-SubCell"/>
</dbReference>
<dbReference type="STRING" id="255045.SAMN05444158_5137"/>
<evidence type="ECO:0000259" key="2">
    <source>
        <dbReference type="Pfam" id="PF07940"/>
    </source>
</evidence>
<comment type="caution">
    <text evidence="3">The sequence shown here is derived from an EMBL/GenBank/DDBJ whole genome shotgun (WGS) entry which is preliminary data.</text>
</comment>
<evidence type="ECO:0000313" key="3">
    <source>
        <dbReference type="EMBL" id="OSJ10350.1"/>
    </source>
</evidence>
<dbReference type="AlphaFoldDB" id="A0A1X3EKW3"/>
<reference evidence="3 4" key="1">
    <citation type="submission" date="2017-03" db="EMBL/GenBank/DDBJ databases">
        <title>Whole genome sequences of fourteen strains of Bradyrhizobium canariense and one strain of Bradyrhizobium japonicum isolated from Lupinus (Papilionoideae: Genisteae) species in Algeria.</title>
        <authorList>
            <person name="Crovadore J."/>
            <person name="Chekireb D."/>
            <person name="Brachmann A."/>
            <person name="Chablais R."/>
            <person name="Cochard B."/>
            <person name="Lefort F."/>
        </authorList>
    </citation>
    <scope>NUCLEOTIDE SEQUENCE [LARGE SCALE GENOMIC DNA]</scope>
    <source>
        <strain evidence="3 4">UBMA195</strain>
    </source>
</reference>
<sequence>MSVAQRRRISTLVMNRFARNMLARASGGSVALSRVWPGRADRLIIAPHDLRTADATRAAEIYAGRFVFAGKIVNCHGRSIFDLEPPSEDWEVALLGFGWLRHLRAADTALTRANARSLIEDWIGNPASKRRPVARRADVLARRVISLLSQAPLVLNDTDNKFYRRYLRALAREIRLLRYTMVNIPDGVPKLQVLIALCYAALCLANQASHIRSTSKKLSDELQRQILPDGGHVSRNPGALIELLIDLLPLRQTFAARNIAPPPALLNAIDRMMPMLRFFRHGDGNFALFNGMSATPSDLLATLLAYDDTHGAPMSNMPHTGFQRLDAGQTTLIIDTGPPPAASVSHDAHAGCLSFELSSGISRIVTNCGMPATGRDNWRPFARGTAAHSTLTYHDTSSCQFVEMSAMKRLLHGAPVTSGPVEVESYREIVQNGTLLTTSHDGYLTKFGAIHRRVLMIANDGARIDGEDTLSPPQGGRFKGPDADFALRFHLHPAVKASRLSDARGVMLVLPNRDVWTFEALDDKVELEDSVSLAGNDGPRRTAQIVIRQDARQAPSIRWSFVRSTASPAVTNARRNARREPELPL</sequence>
<name>A0A1X3EKW3_9BRAD</name>
<dbReference type="GO" id="GO:0016829">
    <property type="term" value="F:lyase activity"/>
    <property type="evidence" value="ECO:0007669"/>
    <property type="project" value="InterPro"/>
</dbReference>
<dbReference type="Gene3D" id="2.70.98.70">
    <property type="match status" value="1"/>
</dbReference>
<accession>A0A1X3EKW3</accession>
<evidence type="ECO:0000313" key="4">
    <source>
        <dbReference type="Proteomes" id="UP000193553"/>
    </source>
</evidence>
<dbReference type="OrthoDB" id="9787373at2"/>
<dbReference type="InterPro" id="IPR008929">
    <property type="entry name" value="Chondroitin_lyas"/>
</dbReference>
<dbReference type="Gene3D" id="1.50.10.100">
    <property type="entry name" value="Chondroitin AC/alginate lyase"/>
    <property type="match status" value="1"/>
</dbReference>
<dbReference type="InterPro" id="IPR012480">
    <property type="entry name" value="Hepar_II_III_C"/>
</dbReference>
<comment type="subcellular location">
    <subcellularLocation>
        <location evidence="1">Cell envelope</location>
    </subcellularLocation>
</comment>